<evidence type="ECO:0008006" key="4">
    <source>
        <dbReference type="Google" id="ProtNLM"/>
    </source>
</evidence>
<dbReference type="Proteomes" id="UP001172155">
    <property type="component" value="Unassembled WGS sequence"/>
</dbReference>
<feature type="signal peptide" evidence="1">
    <location>
        <begin position="1"/>
        <end position="16"/>
    </location>
</feature>
<proteinExistence type="predicted"/>
<name>A0AA40F1V4_9PEZI</name>
<sequence>MGRWLWVIASGPPVFARTACGRGNPVCSASFPICPEFGYTMARHFRSRPRMYGNLPQARSLPHGHGVPRLFLQPSLRWPGRFASDLGGPETSWPSVICYLDSFLDSSTEFRN</sequence>
<dbReference type="EMBL" id="JAUKUD010000003">
    <property type="protein sequence ID" value="KAK0749689.1"/>
    <property type="molecule type" value="Genomic_DNA"/>
</dbReference>
<accession>A0AA40F1V4</accession>
<reference evidence="2" key="1">
    <citation type="submission" date="2023-06" db="EMBL/GenBank/DDBJ databases">
        <title>Genome-scale phylogeny and comparative genomics of the fungal order Sordariales.</title>
        <authorList>
            <consortium name="Lawrence Berkeley National Laboratory"/>
            <person name="Hensen N."/>
            <person name="Bonometti L."/>
            <person name="Westerberg I."/>
            <person name="Brannstrom I.O."/>
            <person name="Guillou S."/>
            <person name="Cros-Aarteil S."/>
            <person name="Calhoun S."/>
            <person name="Haridas S."/>
            <person name="Kuo A."/>
            <person name="Mondo S."/>
            <person name="Pangilinan J."/>
            <person name="Riley R."/>
            <person name="LaButti K."/>
            <person name="Andreopoulos B."/>
            <person name="Lipzen A."/>
            <person name="Chen C."/>
            <person name="Yanf M."/>
            <person name="Daum C."/>
            <person name="Ng V."/>
            <person name="Clum A."/>
            <person name="Steindorff A."/>
            <person name="Ohm R."/>
            <person name="Martin F."/>
            <person name="Silar P."/>
            <person name="Natvig D."/>
            <person name="Lalanne C."/>
            <person name="Gautier V."/>
            <person name="Ament-velasquez S.L."/>
            <person name="Kruys A."/>
            <person name="Hutchinson M.I."/>
            <person name="Powell A.J."/>
            <person name="Barry K."/>
            <person name="Miller A.N."/>
            <person name="Grigoriev I.V."/>
            <person name="Debuchy R."/>
            <person name="Gladieux P."/>
            <person name="Thoren M.H."/>
            <person name="Johannesson H."/>
        </authorList>
    </citation>
    <scope>NUCLEOTIDE SEQUENCE</scope>
    <source>
        <strain evidence="2">SMH3187-1</strain>
    </source>
</reference>
<evidence type="ECO:0000313" key="2">
    <source>
        <dbReference type="EMBL" id="KAK0749689.1"/>
    </source>
</evidence>
<evidence type="ECO:0000256" key="1">
    <source>
        <dbReference type="SAM" id="SignalP"/>
    </source>
</evidence>
<evidence type="ECO:0000313" key="3">
    <source>
        <dbReference type="Proteomes" id="UP001172155"/>
    </source>
</evidence>
<comment type="caution">
    <text evidence="2">The sequence shown here is derived from an EMBL/GenBank/DDBJ whole genome shotgun (WGS) entry which is preliminary data.</text>
</comment>
<gene>
    <name evidence="2" type="ORF">B0T18DRAFT_407342</name>
</gene>
<dbReference type="AlphaFoldDB" id="A0AA40F1V4"/>
<protein>
    <recommendedName>
        <fullName evidence="4">Secreted protein</fullName>
    </recommendedName>
</protein>
<feature type="non-terminal residue" evidence="2">
    <location>
        <position position="112"/>
    </location>
</feature>
<organism evidence="2 3">
    <name type="scientific">Schizothecium vesticola</name>
    <dbReference type="NCBI Taxonomy" id="314040"/>
    <lineage>
        <taxon>Eukaryota</taxon>
        <taxon>Fungi</taxon>
        <taxon>Dikarya</taxon>
        <taxon>Ascomycota</taxon>
        <taxon>Pezizomycotina</taxon>
        <taxon>Sordariomycetes</taxon>
        <taxon>Sordariomycetidae</taxon>
        <taxon>Sordariales</taxon>
        <taxon>Schizotheciaceae</taxon>
        <taxon>Schizothecium</taxon>
    </lineage>
</organism>
<keyword evidence="3" id="KW-1185">Reference proteome</keyword>
<feature type="chain" id="PRO_5041374340" description="Secreted protein" evidence="1">
    <location>
        <begin position="17"/>
        <end position="112"/>
    </location>
</feature>
<keyword evidence="1" id="KW-0732">Signal</keyword>